<dbReference type="AlphaFoldDB" id="A0AAD3S0K6"/>
<dbReference type="FunFam" id="3.30.200.20:FF:000669">
    <property type="entry name" value="Inactive leucine-rich repeat receptor-like protein kinase CORYNE"/>
    <property type="match status" value="1"/>
</dbReference>
<keyword evidence="5" id="KW-1185">Reference proteome</keyword>
<keyword evidence="2" id="KW-1133">Transmembrane helix</keyword>
<evidence type="ECO:0000256" key="2">
    <source>
        <dbReference type="SAM" id="Phobius"/>
    </source>
</evidence>
<comment type="subcellular location">
    <subcellularLocation>
        <location evidence="1">Membrane</location>
        <topology evidence="1">Single-pass type I membrane protein</topology>
    </subcellularLocation>
</comment>
<dbReference type="Pfam" id="PF00069">
    <property type="entry name" value="Pkinase"/>
    <property type="match status" value="1"/>
</dbReference>
<dbReference type="PANTHER" id="PTHR48006:SF100">
    <property type="entry name" value="LRR RECEPTOR-LIKE SERINE_THREONINE-KINASE-RELATED"/>
    <property type="match status" value="1"/>
</dbReference>
<dbReference type="SUPFAM" id="SSF56112">
    <property type="entry name" value="Protein kinase-like (PK-like)"/>
    <property type="match status" value="1"/>
</dbReference>
<reference evidence="4" key="1">
    <citation type="submission" date="2023-05" db="EMBL/GenBank/DDBJ databases">
        <title>Nepenthes gracilis genome sequencing.</title>
        <authorList>
            <person name="Fukushima K."/>
        </authorList>
    </citation>
    <scope>NUCLEOTIDE SEQUENCE</scope>
    <source>
        <strain evidence="4">SING2019-196</strain>
    </source>
</reference>
<feature type="transmembrane region" description="Helical" evidence="2">
    <location>
        <begin position="109"/>
        <end position="138"/>
    </location>
</feature>
<dbReference type="Gene3D" id="1.10.510.10">
    <property type="entry name" value="Transferase(Phosphotransferase) domain 1"/>
    <property type="match status" value="1"/>
</dbReference>
<evidence type="ECO:0000256" key="1">
    <source>
        <dbReference type="ARBA" id="ARBA00004479"/>
    </source>
</evidence>
<dbReference type="InterPro" id="IPR011009">
    <property type="entry name" value="Kinase-like_dom_sf"/>
</dbReference>
<dbReference type="Gene3D" id="3.30.200.20">
    <property type="entry name" value="Phosphorylase Kinase, domain 1"/>
    <property type="match status" value="1"/>
</dbReference>
<gene>
    <name evidence="4" type="ORF">Nepgr_003948</name>
</gene>
<organism evidence="4 5">
    <name type="scientific">Nepenthes gracilis</name>
    <name type="common">Slender pitcher plant</name>
    <dbReference type="NCBI Taxonomy" id="150966"/>
    <lineage>
        <taxon>Eukaryota</taxon>
        <taxon>Viridiplantae</taxon>
        <taxon>Streptophyta</taxon>
        <taxon>Embryophyta</taxon>
        <taxon>Tracheophyta</taxon>
        <taxon>Spermatophyta</taxon>
        <taxon>Magnoliopsida</taxon>
        <taxon>eudicotyledons</taxon>
        <taxon>Gunneridae</taxon>
        <taxon>Pentapetalae</taxon>
        <taxon>Caryophyllales</taxon>
        <taxon>Nepenthaceae</taxon>
        <taxon>Nepenthes</taxon>
    </lineage>
</organism>
<dbReference type="Proteomes" id="UP001279734">
    <property type="component" value="Unassembled WGS sequence"/>
</dbReference>
<evidence type="ECO:0000313" key="4">
    <source>
        <dbReference type="EMBL" id="GMH02109.1"/>
    </source>
</evidence>
<evidence type="ECO:0000259" key="3">
    <source>
        <dbReference type="PROSITE" id="PS50011"/>
    </source>
</evidence>
<comment type="caution">
    <text evidence="4">The sequence shown here is derived from an EMBL/GenBank/DDBJ whole genome shotgun (WGS) entry which is preliminary data.</text>
</comment>
<dbReference type="InterPro" id="IPR000719">
    <property type="entry name" value="Prot_kinase_dom"/>
</dbReference>
<dbReference type="GO" id="GO:0004672">
    <property type="term" value="F:protein kinase activity"/>
    <property type="evidence" value="ECO:0007669"/>
    <property type="project" value="InterPro"/>
</dbReference>
<feature type="transmembrane region" description="Helical" evidence="2">
    <location>
        <begin position="36"/>
        <end position="56"/>
    </location>
</feature>
<keyword evidence="2" id="KW-0812">Transmembrane</keyword>
<feature type="transmembrane region" description="Helical" evidence="2">
    <location>
        <begin position="62"/>
        <end position="88"/>
    </location>
</feature>
<name>A0AAD3S0K6_NEPGR</name>
<sequence length="445" mass="50156">MHTRQPPPQSARQERTRGSCGSISHRFRLGRLKIGALRIVVPFFVFIFVLCCLLMEKKTNHFQILLLFFICFYYTCLQCYGLMIKHILMESESPQPSTSPQFETRVKRIALSILLGIFTGISFAVLVACVTRCFVLYINRTPILKGPVVFSPKIDPKTLQSALENESQLLGSSPNGIYSKTVLENGLTIAVKMLGPFEIGSPESHSKSFKRRIQQELQVLAGLRHRHLMSLRAYVRESDRFSLVYDYMPTGSLEDAMDRARENQLQLSWEIRLRIAVGIIKGLKFLHFDCIPRVLHYNLKPTNVMLNAELEPRLADCGLAKLMPKLDRSGNGYGAPESCQNCRYTDKSDIFSFGVILGVLLTSRDPMDPYFREAGNGGSLGGWLRHLQQTGEVRKALDTSLLGEEAEEDEMLMAARIAVVCMSDLPADRPSSDELVPMLSQLHSF</sequence>
<dbReference type="PANTHER" id="PTHR48006">
    <property type="entry name" value="LEUCINE-RICH REPEAT-CONTAINING PROTEIN DDB_G0281931-RELATED"/>
    <property type="match status" value="1"/>
</dbReference>
<dbReference type="InterPro" id="IPR051824">
    <property type="entry name" value="LRR_Rcpt-Like_S/T_Kinase"/>
</dbReference>
<evidence type="ECO:0000313" key="5">
    <source>
        <dbReference type="Proteomes" id="UP001279734"/>
    </source>
</evidence>
<feature type="domain" description="Protein kinase" evidence="3">
    <location>
        <begin position="164"/>
        <end position="445"/>
    </location>
</feature>
<proteinExistence type="predicted"/>
<keyword evidence="2" id="KW-0472">Membrane</keyword>
<dbReference type="EMBL" id="BSYO01000003">
    <property type="protein sequence ID" value="GMH02109.1"/>
    <property type="molecule type" value="Genomic_DNA"/>
</dbReference>
<dbReference type="GO" id="GO:0016020">
    <property type="term" value="C:membrane"/>
    <property type="evidence" value="ECO:0007669"/>
    <property type="project" value="UniProtKB-SubCell"/>
</dbReference>
<protein>
    <recommendedName>
        <fullName evidence="3">Protein kinase domain-containing protein</fullName>
    </recommendedName>
</protein>
<accession>A0AAD3S0K6</accession>
<dbReference type="PROSITE" id="PS50011">
    <property type="entry name" value="PROTEIN_KINASE_DOM"/>
    <property type="match status" value="1"/>
</dbReference>
<dbReference type="GO" id="GO:0005524">
    <property type="term" value="F:ATP binding"/>
    <property type="evidence" value="ECO:0007669"/>
    <property type="project" value="InterPro"/>
</dbReference>